<reference evidence="3 4" key="2">
    <citation type="submission" date="2016-05" db="EMBL/GenBank/DDBJ databases">
        <authorList>
            <person name="Naeem Raeece"/>
        </authorList>
    </citation>
    <scope>NUCLEOTIDE SEQUENCE [LARGE SCALE GENOMIC DNA]</scope>
</reference>
<evidence type="ECO:0000313" key="1">
    <source>
        <dbReference type="EMBL" id="SBS85723.1"/>
    </source>
</evidence>
<protein>
    <submittedName>
        <fullName evidence="1">Uncharacterized protein</fullName>
    </submittedName>
</protein>
<dbReference type="AlphaFoldDB" id="A0A1A8VYZ3"/>
<evidence type="ECO:0000313" key="4">
    <source>
        <dbReference type="Proteomes" id="UP000078560"/>
    </source>
</evidence>
<dbReference type="Proteomes" id="UP000078560">
    <property type="component" value="Unassembled WGS sequence"/>
</dbReference>
<evidence type="ECO:0000313" key="3">
    <source>
        <dbReference type="Proteomes" id="UP000078546"/>
    </source>
</evidence>
<dbReference type="EMBL" id="FLQU01000442">
    <property type="protein sequence ID" value="SBS85723.1"/>
    <property type="molecule type" value="Genomic_DNA"/>
</dbReference>
<dbReference type="Proteomes" id="UP000078546">
    <property type="component" value="Unassembled WGS sequence"/>
</dbReference>
<dbReference type="EMBL" id="FLQV01001274">
    <property type="protein sequence ID" value="SBS99387.1"/>
    <property type="molecule type" value="Genomic_DNA"/>
</dbReference>
<name>A0A1A8VYZ3_PLAOA</name>
<accession>A0A1A8VYZ3</accession>
<sequence>MNIMRITDFGMHVITEMCKMIEVNAFNSPCRNEDDKNKRYKIMLFGGNNSVECCTKCRDTNEKFGKKWKLVGLVPLF</sequence>
<proteinExistence type="predicted"/>
<gene>
    <name evidence="2" type="ORF">POVCU1_052430</name>
    <name evidence="1" type="ORF">POVCU2_0033050</name>
</gene>
<organism evidence="1 4">
    <name type="scientific">Plasmodium ovale curtisi</name>
    <dbReference type="NCBI Taxonomy" id="864141"/>
    <lineage>
        <taxon>Eukaryota</taxon>
        <taxon>Sar</taxon>
        <taxon>Alveolata</taxon>
        <taxon>Apicomplexa</taxon>
        <taxon>Aconoidasida</taxon>
        <taxon>Haemosporida</taxon>
        <taxon>Plasmodiidae</taxon>
        <taxon>Plasmodium</taxon>
        <taxon>Plasmodium (Plasmodium)</taxon>
    </lineage>
</organism>
<evidence type="ECO:0000313" key="2">
    <source>
        <dbReference type="EMBL" id="SBS99387.1"/>
    </source>
</evidence>
<reference evidence="1" key="1">
    <citation type="submission" date="2016-05" db="EMBL/GenBank/DDBJ databases">
        <authorList>
            <person name="Lavstsen T."/>
            <person name="Jespersen J.S."/>
        </authorList>
    </citation>
    <scope>NUCLEOTIDE SEQUENCE [LARGE SCALE GENOMIC DNA]</scope>
</reference>